<dbReference type="RefSeq" id="WP_193662671.1">
    <property type="nucleotide sequence ID" value="NZ_BAAAMM010000003.1"/>
</dbReference>
<evidence type="ECO:0000313" key="1">
    <source>
        <dbReference type="EMBL" id="MEQ7846920.1"/>
    </source>
</evidence>
<comment type="caution">
    <text evidence="1">The sequence shown here is derived from an EMBL/GenBank/DDBJ whole genome shotgun (WGS) entry which is preliminary data.</text>
</comment>
<name>A0ABV1NWR3_9ACTN</name>
<organism evidence="1 2">
    <name type="scientific">Nocardioides kribbensis</name>
    <dbReference type="NCBI Taxonomy" id="305517"/>
    <lineage>
        <taxon>Bacteria</taxon>
        <taxon>Bacillati</taxon>
        <taxon>Actinomycetota</taxon>
        <taxon>Actinomycetes</taxon>
        <taxon>Propionibacteriales</taxon>
        <taxon>Nocardioidaceae</taxon>
        <taxon>Nocardioides</taxon>
    </lineage>
</organism>
<dbReference type="Proteomes" id="UP001482520">
    <property type="component" value="Unassembled WGS sequence"/>
</dbReference>
<protein>
    <recommendedName>
        <fullName evidence="3">Secreted protein</fullName>
    </recommendedName>
</protein>
<gene>
    <name evidence="1" type="ORF">V6R90_06480</name>
</gene>
<evidence type="ECO:0008006" key="3">
    <source>
        <dbReference type="Google" id="ProtNLM"/>
    </source>
</evidence>
<dbReference type="EMBL" id="JBEGDP010000005">
    <property type="protein sequence ID" value="MEQ7846920.1"/>
    <property type="molecule type" value="Genomic_DNA"/>
</dbReference>
<accession>A0ABV1NWR3</accession>
<proteinExistence type="predicted"/>
<evidence type="ECO:0000313" key="2">
    <source>
        <dbReference type="Proteomes" id="UP001482520"/>
    </source>
</evidence>
<reference evidence="1 2" key="1">
    <citation type="submission" date="2024-02" db="EMBL/GenBank/DDBJ databases">
        <title>Full genome sequence of Nocardioides kribbensis.</title>
        <authorList>
            <person name="Poletto B.L."/>
            <person name="Silva G."/>
            <person name="Galante D."/>
            <person name="Campos K.R."/>
            <person name="Santos M.B.N."/>
            <person name="Sacchi C.T."/>
        </authorList>
    </citation>
    <scope>NUCLEOTIDE SEQUENCE [LARGE SCALE GENOMIC DNA]</scope>
    <source>
        <strain evidence="1 2">O4R</strain>
    </source>
</reference>
<keyword evidence="2" id="KW-1185">Reference proteome</keyword>
<sequence>MRSPARVTALVGLAGAVAGVGLLLPGASNGTQAPAEPPPDTIVEVTGDAANGFGVHHYDGTALYPPTDSEAAAECGEYDTRVARVRCRTEVRVWYRDLADLQQALDWAHR</sequence>